<keyword evidence="4" id="KW-1003">Cell membrane</keyword>
<evidence type="ECO:0000256" key="6">
    <source>
        <dbReference type="ARBA" id="ARBA00022989"/>
    </source>
</evidence>
<evidence type="ECO:0000256" key="2">
    <source>
        <dbReference type="ARBA" id="ARBA00007783"/>
    </source>
</evidence>
<comment type="caution">
    <text evidence="10">The sequence shown here is derived from an EMBL/GenBank/DDBJ whole genome shotgun (WGS) entry which is preliminary data.</text>
</comment>
<accession>A0A6L9EW03</accession>
<dbReference type="Gene3D" id="3.40.1710.10">
    <property type="entry name" value="abc type-2 transporter like domain"/>
    <property type="match status" value="1"/>
</dbReference>
<sequence length="377" mass="42088">MKRRRLLTIAKKEFIQIKRDKASLIIAVMMPIMMLLLFGFAVNTDVNNVNLVVYDGSKTMESRELVNKFTNSYYFKLYDEVDSTEEVENYINSGKVKVGLVIPSDYTKNLKRNTNSEVQILVDGSDPTIARTAMSYSVLIGNNYSNSLKLIEKSKAGLENQQSLGVNVKPLVLYNPSLESSTFNIPGVIGLILQNITVILTSFAMVREKEKGTMEQLIMTPVTSFELIIGKLIPYIIIGFLDMLLSLALGYIIFGVGVKGSLLLLILLGTLFLICSLAIGMLISTISKTQLQAMQAAVATILPSVILSGFMFPREAMEKVIYYISNIIPITYFLEILRDIMIKGSPLKYLISPIISLLTITIIIIIFSMKNFRKTLD</sequence>
<proteinExistence type="inferred from homology"/>
<dbReference type="AlphaFoldDB" id="A0A6L9EW03"/>
<keyword evidence="5 8" id="KW-0812">Transmembrane</keyword>
<keyword evidence="3" id="KW-0813">Transport</keyword>
<feature type="transmembrane region" description="Helical" evidence="8">
    <location>
        <begin position="227"/>
        <end position="254"/>
    </location>
</feature>
<dbReference type="EMBL" id="WOFV02000118">
    <property type="protein sequence ID" value="NAS19875.1"/>
    <property type="molecule type" value="Genomic_DNA"/>
</dbReference>
<feature type="transmembrane region" description="Helical" evidence="8">
    <location>
        <begin position="21"/>
        <end position="42"/>
    </location>
</feature>
<dbReference type="PROSITE" id="PS51012">
    <property type="entry name" value="ABC_TM2"/>
    <property type="match status" value="1"/>
</dbReference>
<evidence type="ECO:0000256" key="8">
    <source>
        <dbReference type="SAM" id="Phobius"/>
    </source>
</evidence>
<gene>
    <name evidence="10" type="ORF">GND98_019115</name>
</gene>
<reference evidence="10 11" key="1">
    <citation type="submission" date="2020-01" db="EMBL/GenBank/DDBJ databases">
        <title>Genome sequence of a 1,3-propanediol producer, Clostridium butyricum S3.</title>
        <authorList>
            <person name="Zhou J."/>
        </authorList>
    </citation>
    <scope>NUCLEOTIDE SEQUENCE [LARGE SCALE GENOMIC DNA]</scope>
    <source>
        <strain evidence="10 11">S3</strain>
    </source>
</reference>
<dbReference type="InterPro" id="IPR013525">
    <property type="entry name" value="ABC2_TM"/>
</dbReference>
<keyword evidence="6 8" id="KW-1133">Transmembrane helix</keyword>
<feature type="transmembrane region" description="Helical" evidence="8">
    <location>
        <begin position="320"/>
        <end position="337"/>
    </location>
</feature>
<dbReference type="InterPro" id="IPR051449">
    <property type="entry name" value="ABC-2_transporter_component"/>
</dbReference>
<evidence type="ECO:0000256" key="1">
    <source>
        <dbReference type="ARBA" id="ARBA00004651"/>
    </source>
</evidence>
<evidence type="ECO:0000256" key="7">
    <source>
        <dbReference type="ARBA" id="ARBA00023136"/>
    </source>
</evidence>
<feature type="transmembrane region" description="Helical" evidence="8">
    <location>
        <begin position="296"/>
        <end position="314"/>
    </location>
</feature>
<evidence type="ECO:0000256" key="5">
    <source>
        <dbReference type="ARBA" id="ARBA00022692"/>
    </source>
</evidence>
<evidence type="ECO:0000256" key="4">
    <source>
        <dbReference type="ARBA" id="ARBA00022475"/>
    </source>
</evidence>
<name>A0A6L9EW03_CLOBU</name>
<dbReference type="PANTHER" id="PTHR30294">
    <property type="entry name" value="MEMBRANE COMPONENT OF ABC TRANSPORTER YHHJ-RELATED"/>
    <property type="match status" value="1"/>
</dbReference>
<protein>
    <submittedName>
        <fullName evidence="10">ABC transporter permease</fullName>
    </submittedName>
</protein>
<dbReference type="Proteomes" id="UP000474042">
    <property type="component" value="Unassembled WGS sequence"/>
</dbReference>
<comment type="subcellular location">
    <subcellularLocation>
        <location evidence="1">Cell membrane</location>
        <topology evidence="1">Multi-pass membrane protein</topology>
    </subcellularLocation>
</comment>
<dbReference type="Pfam" id="PF12698">
    <property type="entry name" value="ABC2_membrane_3"/>
    <property type="match status" value="1"/>
</dbReference>
<feature type="transmembrane region" description="Helical" evidence="8">
    <location>
        <begin position="349"/>
        <end position="369"/>
    </location>
</feature>
<dbReference type="InterPro" id="IPR047817">
    <property type="entry name" value="ABC2_TM_bact-type"/>
</dbReference>
<dbReference type="GO" id="GO:0140359">
    <property type="term" value="F:ABC-type transporter activity"/>
    <property type="evidence" value="ECO:0007669"/>
    <property type="project" value="InterPro"/>
</dbReference>
<dbReference type="GO" id="GO:0005886">
    <property type="term" value="C:plasma membrane"/>
    <property type="evidence" value="ECO:0007669"/>
    <property type="project" value="UniProtKB-SubCell"/>
</dbReference>
<dbReference type="PANTHER" id="PTHR30294:SF29">
    <property type="entry name" value="MULTIDRUG ABC TRANSPORTER PERMEASE YBHS-RELATED"/>
    <property type="match status" value="1"/>
</dbReference>
<keyword evidence="7 8" id="KW-0472">Membrane</keyword>
<feature type="domain" description="ABC transmembrane type-2" evidence="9">
    <location>
        <begin position="148"/>
        <end position="375"/>
    </location>
</feature>
<organism evidence="10 11">
    <name type="scientific">Clostridium butyricum</name>
    <dbReference type="NCBI Taxonomy" id="1492"/>
    <lineage>
        <taxon>Bacteria</taxon>
        <taxon>Bacillati</taxon>
        <taxon>Bacillota</taxon>
        <taxon>Clostridia</taxon>
        <taxon>Eubacteriales</taxon>
        <taxon>Clostridiaceae</taxon>
        <taxon>Clostridium</taxon>
    </lineage>
</organism>
<evidence type="ECO:0000259" key="9">
    <source>
        <dbReference type="PROSITE" id="PS51012"/>
    </source>
</evidence>
<evidence type="ECO:0000313" key="10">
    <source>
        <dbReference type="EMBL" id="NAS19875.1"/>
    </source>
</evidence>
<dbReference type="RefSeq" id="WP_146868589.1">
    <property type="nucleotide sequence ID" value="NZ_BKBC01000031.1"/>
</dbReference>
<feature type="transmembrane region" description="Helical" evidence="8">
    <location>
        <begin position="260"/>
        <end position="284"/>
    </location>
</feature>
<evidence type="ECO:0000256" key="3">
    <source>
        <dbReference type="ARBA" id="ARBA00022448"/>
    </source>
</evidence>
<evidence type="ECO:0000313" key="11">
    <source>
        <dbReference type="Proteomes" id="UP000474042"/>
    </source>
</evidence>
<comment type="similarity">
    <text evidence="2">Belongs to the ABC-2 integral membrane protein family.</text>
</comment>